<sequence length="715" mass="77629">MTCPTLASASAVHPDEVAEPSHNHHSGGSASEWHLGQSMSPDCCSLADKDQPHYCTEASSNAGTCQYIPLTHDIGRDTQLRLATASDDSNTSLVQIFRTIDEVWRTTSSEAKQASPLTTSASADLSTLPHAQPDTPRQRQQSETQSVYIFSPRHDPMAFFLFKSKDGEVGNSYQAEHVFVKLLPEFGTSGKPVYQMEVASNDMMGQTIRCDFAAEGTKTKGCQIFEPTTRRSAPSSFSATAQGVSKAETRAERPCGSTAGTGLHHTAGILMRTAQHHLRLLAARADGSDDSHVLLRQPGNKLCGICDGDLTAAFDLAIAELEKTDRVEVAAMHSTTDMAHSVFNSPPVLRPTVDGHINPHPVVAAEPATTICTPKPTFSIAPLEAQGIVKRQKMDLSVQTTVVPGWTIAEVLWTEDERDGRKSPSSGSSGVKYGMKSRDYMAFDISDSGSSSQNSYAEDVVADGEAVATRCSLSTDRRSTMTSFPELRSRHCTREWTRPPVEMEQLNRAPSMDFYQLGVDAHSGGTSPIPKDCVGEDLAKTLDFDHSLFTHDPFSYANIHAPGRRVTDSLAYARSDRRLGSRIGSASHQRRSSLFVGSKPADAPLDLHEGSMPAVLDRLRSLRKSYLHDRRHVSGGTCESEMAAPANTPANDHSGSRSRDSLIRELTPELPKADPAGIYEAMTGSRVIRPSDICGTCSEDHRPHLCENHVEMRSG</sequence>
<evidence type="ECO:0000256" key="1">
    <source>
        <dbReference type="SAM" id="MobiDB-lite"/>
    </source>
</evidence>
<dbReference type="AlphaFoldDB" id="A0A151GDL2"/>
<evidence type="ECO:0000313" key="2">
    <source>
        <dbReference type="EMBL" id="KYK55187.1"/>
    </source>
</evidence>
<name>A0A151GDL2_DRECN</name>
<keyword evidence="3" id="KW-1185">Reference proteome</keyword>
<reference evidence="2 3" key="1">
    <citation type="journal article" date="2016" name="Sci. Rep.">
        <title>Insights into Adaptations to a Near-Obligate Nematode Endoparasitic Lifestyle from the Finished Genome of Drechmeria coniospora.</title>
        <authorList>
            <person name="Zhang L."/>
            <person name="Zhou Z."/>
            <person name="Guo Q."/>
            <person name="Fokkens L."/>
            <person name="Miskei M."/>
            <person name="Pocsi I."/>
            <person name="Zhang W."/>
            <person name="Chen M."/>
            <person name="Wang L."/>
            <person name="Sun Y."/>
            <person name="Donzelli B.G."/>
            <person name="Gibson D.M."/>
            <person name="Nelson D.R."/>
            <person name="Luo J.G."/>
            <person name="Rep M."/>
            <person name="Liu H."/>
            <person name="Yang S."/>
            <person name="Wang J."/>
            <person name="Krasnoff S.B."/>
            <person name="Xu Y."/>
            <person name="Molnar I."/>
            <person name="Lin M."/>
        </authorList>
    </citation>
    <scope>NUCLEOTIDE SEQUENCE [LARGE SCALE GENOMIC DNA]</scope>
    <source>
        <strain evidence="2 3">ARSEF 6962</strain>
    </source>
</reference>
<feature type="region of interest" description="Disordered" evidence="1">
    <location>
        <begin position="1"/>
        <end position="33"/>
    </location>
</feature>
<gene>
    <name evidence="2" type="ORF">DCS_07149</name>
</gene>
<dbReference type="RefSeq" id="XP_040654539.1">
    <property type="nucleotide sequence ID" value="XM_040804435.1"/>
</dbReference>
<feature type="compositionally biased region" description="Polar residues" evidence="1">
    <location>
        <begin position="108"/>
        <end position="125"/>
    </location>
</feature>
<feature type="compositionally biased region" description="Basic and acidic residues" evidence="1">
    <location>
        <begin position="13"/>
        <end position="22"/>
    </location>
</feature>
<feature type="compositionally biased region" description="Polar residues" evidence="1">
    <location>
        <begin position="233"/>
        <end position="243"/>
    </location>
</feature>
<dbReference type="EMBL" id="LAYC01000003">
    <property type="protein sequence ID" value="KYK55187.1"/>
    <property type="molecule type" value="Genomic_DNA"/>
</dbReference>
<dbReference type="InParanoid" id="A0A151GDL2"/>
<dbReference type="GeneID" id="63719792"/>
<feature type="region of interest" description="Disordered" evidence="1">
    <location>
        <begin position="633"/>
        <end position="658"/>
    </location>
</feature>
<accession>A0A151GDL2</accession>
<proteinExistence type="predicted"/>
<comment type="caution">
    <text evidence="2">The sequence shown here is derived from an EMBL/GenBank/DDBJ whole genome shotgun (WGS) entry which is preliminary data.</text>
</comment>
<feature type="region of interest" description="Disordered" evidence="1">
    <location>
        <begin position="233"/>
        <end position="259"/>
    </location>
</feature>
<feature type="region of interest" description="Disordered" evidence="1">
    <location>
        <begin position="108"/>
        <end position="144"/>
    </location>
</feature>
<dbReference type="Proteomes" id="UP000076580">
    <property type="component" value="Chromosome 03"/>
</dbReference>
<evidence type="ECO:0000313" key="3">
    <source>
        <dbReference type="Proteomes" id="UP000076580"/>
    </source>
</evidence>
<protein>
    <submittedName>
        <fullName evidence="2">Uncharacterized protein</fullName>
    </submittedName>
</protein>
<organism evidence="2 3">
    <name type="scientific">Drechmeria coniospora</name>
    <name type="common">Nematophagous fungus</name>
    <name type="synonym">Meria coniospora</name>
    <dbReference type="NCBI Taxonomy" id="98403"/>
    <lineage>
        <taxon>Eukaryota</taxon>
        <taxon>Fungi</taxon>
        <taxon>Dikarya</taxon>
        <taxon>Ascomycota</taxon>
        <taxon>Pezizomycotina</taxon>
        <taxon>Sordariomycetes</taxon>
        <taxon>Hypocreomycetidae</taxon>
        <taxon>Hypocreales</taxon>
        <taxon>Ophiocordycipitaceae</taxon>
        <taxon>Drechmeria</taxon>
    </lineage>
</organism>